<comment type="caution">
    <text evidence="1">The sequence shown here is derived from an EMBL/GenBank/DDBJ whole genome shotgun (WGS) entry which is preliminary data.</text>
</comment>
<name>A0A645JN61_9ZZZZ</name>
<dbReference type="AlphaFoldDB" id="A0A645JN61"/>
<dbReference type="EMBL" id="VSSQ01146961">
    <property type="protein sequence ID" value="MPN65098.1"/>
    <property type="molecule type" value="Genomic_DNA"/>
</dbReference>
<proteinExistence type="predicted"/>
<accession>A0A645JN61</accession>
<protein>
    <submittedName>
        <fullName evidence="1">Uncharacterized protein</fullName>
    </submittedName>
</protein>
<evidence type="ECO:0000313" key="1">
    <source>
        <dbReference type="EMBL" id="MPN65098.1"/>
    </source>
</evidence>
<organism evidence="1">
    <name type="scientific">bioreactor metagenome</name>
    <dbReference type="NCBI Taxonomy" id="1076179"/>
    <lineage>
        <taxon>unclassified sequences</taxon>
        <taxon>metagenomes</taxon>
        <taxon>ecological metagenomes</taxon>
    </lineage>
</organism>
<gene>
    <name evidence="1" type="ORF">SDC9_212877</name>
</gene>
<sequence length="111" mass="12543">MGGVFQAIVKTRPWRAFFKFSVKFIGKGRGVYQNVTSRKNYLLAFCNWHLKIPGNIQVLLERISVLHILNVLHALIPVGLVHKVDSLVELHEKFGITIIHTGADSILHFAV</sequence>
<reference evidence="1" key="1">
    <citation type="submission" date="2019-08" db="EMBL/GenBank/DDBJ databases">
        <authorList>
            <person name="Kucharzyk K."/>
            <person name="Murdoch R.W."/>
            <person name="Higgins S."/>
            <person name="Loffler F."/>
        </authorList>
    </citation>
    <scope>NUCLEOTIDE SEQUENCE</scope>
</reference>